<comment type="caution">
    <text evidence="8">The sequence shown here is derived from an EMBL/GenBank/DDBJ whole genome shotgun (WGS) entry which is preliminary data.</text>
</comment>
<evidence type="ECO:0000256" key="4">
    <source>
        <dbReference type="ARBA" id="ARBA00022989"/>
    </source>
</evidence>
<dbReference type="Pfam" id="PF12698">
    <property type="entry name" value="ABC2_membrane_3"/>
    <property type="match status" value="1"/>
</dbReference>
<feature type="transmembrane region" description="Helical" evidence="6">
    <location>
        <begin position="20"/>
        <end position="39"/>
    </location>
</feature>
<evidence type="ECO:0000256" key="3">
    <source>
        <dbReference type="ARBA" id="ARBA00022692"/>
    </source>
</evidence>
<evidence type="ECO:0000313" key="8">
    <source>
        <dbReference type="EMBL" id="MBD7988727.1"/>
    </source>
</evidence>
<feature type="transmembrane region" description="Helical" evidence="6">
    <location>
        <begin position="341"/>
        <end position="364"/>
    </location>
</feature>
<organism evidence="8 9">
    <name type="scientific">Luteimonas colneyensis</name>
    <dbReference type="NCBI Taxonomy" id="2762230"/>
    <lineage>
        <taxon>Bacteria</taxon>
        <taxon>Pseudomonadati</taxon>
        <taxon>Pseudomonadota</taxon>
        <taxon>Gammaproteobacteria</taxon>
        <taxon>Lysobacterales</taxon>
        <taxon>Lysobacteraceae</taxon>
        <taxon>Luteimonas</taxon>
    </lineage>
</organism>
<gene>
    <name evidence="8" type="ORF">H9645_11885</name>
</gene>
<feature type="transmembrane region" description="Helical" evidence="6">
    <location>
        <begin position="285"/>
        <end position="306"/>
    </location>
</feature>
<evidence type="ECO:0000256" key="5">
    <source>
        <dbReference type="ARBA" id="ARBA00023136"/>
    </source>
</evidence>
<feature type="transmembrane region" description="Helical" evidence="6">
    <location>
        <begin position="218"/>
        <end position="237"/>
    </location>
</feature>
<dbReference type="EMBL" id="JACSQJ010000007">
    <property type="protein sequence ID" value="MBD7988727.1"/>
    <property type="molecule type" value="Genomic_DNA"/>
</dbReference>
<evidence type="ECO:0000313" key="9">
    <source>
        <dbReference type="Proteomes" id="UP000647183"/>
    </source>
</evidence>
<dbReference type="Proteomes" id="UP000647183">
    <property type="component" value="Unassembled WGS sequence"/>
</dbReference>
<evidence type="ECO:0000259" key="7">
    <source>
        <dbReference type="Pfam" id="PF12698"/>
    </source>
</evidence>
<evidence type="ECO:0000256" key="2">
    <source>
        <dbReference type="ARBA" id="ARBA00022475"/>
    </source>
</evidence>
<sequence length="370" mass="39168">MNQVRAAFLETLRAVFSDRYAVVTLIGAVVLYSFFYPVAYRHQVASQYPVLVVDLDHSAMSRALVRKAGAVRAVRIVGDATSLGEARPRIARGEAQGLLVVPAGFERAILRGGQGELALYGSGAFLGRGGVVLEGLGEAAAAFAREAAVVQASFAGAPGAAPLQVVARPLFNTREGYGSAVVPGVAQLIVQQTLLIGMLVMAGTRRERLGRLAFSRSGLLGIAAAFALIGVCSMLYYNGLVMWLQDYPRGGNPPGTLVGGALYVAAVVAFALFAGSFFRTRERPFQLMLVTALPLFFLSGLSWPAVAMPQPLAWLAKLVPSTPGINLMVKFNQMGASFAEALPELCNLAFLTLLYGALAVWRYAPGRDGA</sequence>
<dbReference type="InterPro" id="IPR051449">
    <property type="entry name" value="ABC-2_transporter_component"/>
</dbReference>
<keyword evidence="4 6" id="KW-1133">Transmembrane helix</keyword>
<accession>A0ABR8UL45</accession>
<keyword evidence="2" id="KW-1003">Cell membrane</keyword>
<keyword evidence="3 6" id="KW-0812">Transmembrane</keyword>
<protein>
    <submittedName>
        <fullName evidence="8">ABC transporter permease</fullName>
    </submittedName>
</protein>
<dbReference type="RefSeq" id="WP_191729901.1">
    <property type="nucleotide sequence ID" value="NZ_JACSQJ010000007.1"/>
</dbReference>
<name>A0ABR8UL45_9GAMM</name>
<comment type="subcellular location">
    <subcellularLocation>
        <location evidence="1">Cell membrane</location>
        <topology evidence="1">Multi-pass membrane protein</topology>
    </subcellularLocation>
</comment>
<keyword evidence="9" id="KW-1185">Reference proteome</keyword>
<proteinExistence type="predicted"/>
<dbReference type="Gene3D" id="3.40.1710.10">
    <property type="entry name" value="abc type-2 transporter like domain"/>
    <property type="match status" value="1"/>
</dbReference>
<evidence type="ECO:0000256" key="6">
    <source>
        <dbReference type="SAM" id="Phobius"/>
    </source>
</evidence>
<keyword evidence="5 6" id="KW-0472">Membrane</keyword>
<dbReference type="InterPro" id="IPR013525">
    <property type="entry name" value="ABC2_TM"/>
</dbReference>
<evidence type="ECO:0000256" key="1">
    <source>
        <dbReference type="ARBA" id="ARBA00004651"/>
    </source>
</evidence>
<dbReference type="PANTHER" id="PTHR30294:SF46">
    <property type="entry name" value="ABC TRANSPORTER PERMEASE"/>
    <property type="match status" value="1"/>
</dbReference>
<dbReference type="PANTHER" id="PTHR30294">
    <property type="entry name" value="MEMBRANE COMPONENT OF ABC TRANSPORTER YHHJ-RELATED"/>
    <property type="match status" value="1"/>
</dbReference>
<feature type="transmembrane region" description="Helical" evidence="6">
    <location>
        <begin position="257"/>
        <end position="278"/>
    </location>
</feature>
<feature type="domain" description="ABC-2 type transporter transmembrane" evidence="7">
    <location>
        <begin position="23"/>
        <end position="361"/>
    </location>
</feature>
<reference evidence="8 9" key="1">
    <citation type="submission" date="2020-08" db="EMBL/GenBank/DDBJ databases">
        <title>A Genomic Blueprint of the Chicken Gut Microbiome.</title>
        <authorList>
            <person name="Gilroy R."/>
            <person name="Ravi A."/>
            <person name="Getino M."/>
            <person name="Pursley I."/>
            <person name="Horton D.L."/>
            <person name="Alikhan N.-F."/>
            <person name="Baker D."/>
            <person name="Gharbi K."/>
            <person name="Hall N."/>
            <person name="Watson M."/>
            <person name="Adriaenssens E.M."/>
            <person name="Foster-Nyarko E."/>
            <person name="Jarju S."/>
            <person name="Secka A."/>
            <person name="Antonio M."/>
            <person name="Oren A."/>
            <person name="Chaudhuri R."/>
            <person name="La Ragione R.M."/>
            <person name="Hildebrand F."/>
            <person name="Pallen M.J."/>
        </authorList>
    </citation>
    <scope>NUCLEOTIDE SEQUENCE [LARGE SCALE GENOMIC DNA]</scope>
    <source>
        <strain evidence="8 9">Sa2BVA3</strain>
    </source>
</reference>